<dbReference type="CDD" id="cd06577">
    <property type="entry name" value="PASTA_pknB"/>
    <property type="match status" value="1"/>
</dbReference>
<keyword evidence="4" id="KW-1185">Reference proteome</keyword>
<evidence type="ECO:0000259" key="2">
    <source>
        <dbReference type="PROSITE" id="PS51178"/>
    </source>
</evidence>
<dbReference type="EMBL" id="FRAP01000001">
    <property type="protein sequence ID" value="SHJ98626.1"/>
    <property type="molecule type" value="Genomic_DNA"/>
</dbReference>
<dbReference type="SUPFAM" id="SSF54184">
    <property type="entry name" value="Penicillin-binding protein 2x (pbp-2x), c-terminal domain"/>
    <property type="match status" value="1"/>
</dbReference>
<accession>A0A1M6NSI2</accession>
<evidence type="ECO:0000313" key="4">
    <source>
        <dbReference type="Proteomes" id="UP000184363"/>
    </source>
</evidence>
<dbReference type="Gene3D" id="3.30.10.20">
    <property type="match status" value="1"/>
</dbReference>
<evidence type="ECO:0000256" key="1">
    <source>
        <dbReference type="SAM" id="MobiDB-lite"/>
    </source>
</evidence>
<dbReference type="PROSITE" id="PS51178">
    <property type="entry name" value="PASTA"/>
    <property type="match status" value="1"/>
</dbReference>
<gene>
    <name evidence="3" type="ORF">SAMN05443637_101445</name>
</gene>
<dbReference type="SMART" id="SM00740">
    <property type="entry name" value="PASTA"/>
    <property type="match status" value="1"/>
</dbReference>
<dbReference type="Proteomes" id="UP000184363">
    <property type="component" value="Unassembled WGS sequence"/>
</dbReference>
<dbReference type="AlphaFoldDB" id="A0A1M6NSI2"/>
<proteinExistence type="predicted"/>
<reference evidence="3 4" key="1">
    <citation type="submission" date="2016-11" db="EMBL/GenBank/DDBJ databases">
        <authorList>
            <person name="Jaros S."/>
            <person name="Januszkiewicz K."/>
            <person name="Wedrychowicz H."/>
        </authorList>
    </citation>
    <scope>NUCLEOTIDE SEQUENCE [LARGE SCALE GENOMIC DNA]</scope>
    <source>
        <strain evidence="3 4">DSM 43832</strain>
    </source>
</reference>
<feature type="domain" description="PASTA" evidence="2">
    <location>
        <begin position="3"/>
        <end position="66"/>
    </location>
</feature>
<feature type="region of interest" description="Disordered" evidence="1">
    <location>
        <begin position="66"/>
        <end position="95"/>
    </location>
</feature>
<dbReference type="STRING" id="1848.SAMN05443637_101445"/>
<name>A0A1M6NSI2_PSETH</name>
<dbReference type="Pfam" id="PF03793">
    <property type="entry name" value="PASTA"/>
    <property type="match status" value="1"/>
</dbReference>
<evidence type="ECO:0000313" key="3">
    <source>
        <dbReference type="EMBL" id="SHJ98626.1"/>
    </source>
</evidence>
<organism evidence="3 4">
    <name type="scientific">Pseudonocardia thermophila</name>
    <dbReference type="NCBI Taxonomy" id="1848"/>
    <lineage>
        <taxon>Bacteria</taxon>
        <taxon>Bacillati</taxon>
        <taxon>Actinomycetota</taxon>
        <taxon>Actinomycetes</taxon>
        <taxon>Pseudonocardiales</taxon>
        <taxon>Pseudonocardiaceae</taxon>
        <taxon>Pseudonocardia</taxon>
    </lineage>
</organism>
<dbReference type="InterPro" id="IPR005543">
    <property type="entry name" value="PASTA_dom"/>
</dbReference>
<protein>
    <submittedName>
        <fullName evidence="3">PASTA domain-containing protein</fullName>
    </submittedName>
</protein>
<sequence>MQEPEKVLVPALVGLDFADATRLAALSGIALDPITGPVREGAVTGQQPLAGTTVPPGSTVQVTVEETGRGGGGGSALIPPPTPLDPTGAGDPAGV</sequence>